<keyword evidence="3" id="KW-1185">Reference proteome</keyword>
<dbReference type="InterPro" id="IPR002645">
    <property type="entry name" value="STAS_dom"/>
</dbReference>
<dbReference type="PANTHER" id="PTHR35526">
    <property type="entry name" value="ANTI-SIGMA-F FACTOR RSBW-RELATED"/>
    <property type="match status" value="1"/>
</dbReference>
<dbReference type="RefSeq" id="WP_144758300.1">
    <property type="nucleotide sequence ID" value="NZ_VMNW02000071.1"/>
</dbReference>
<name>A0A5N0UUH4_9PSEU</name>
<dbReference type="InterPro" id="IPR050267">
    <property type="entry name" value="Anti-sigma-factor_SerPK"/>
</dbReference>
<dbReference type="InterPro" id="IPR036513">
    <property type="entry name" value="STAS_dom_sf"/>
</dbReference>
<dbReference type="EMBL" id="VMNW02000071">
    <property type="protein sequence ID" value="KAA9153896.1"/>
    <property type="molecule type" value="Genomic_DNA"/>
</dbReference>
<dbReference type="Gene3D" id="3.30.750.24">
    <property type="entry name" value="STAS domain"/>
    <property type="match status" value="1"/>
</dbReference>
<dbReference type="AlphaFoldDB" id="A0A5N0UUH4"/>
<dbReference type="Pfam" id="PF01740">
    <property type="entry name" value="STAS"/>
    <property type="match status" value="1"/>
</dbReference>
<evidence type="ECO:0000313" key="3">
    <source>
        <dbReference type="Proteomes" id="UP000319769"/>
    </source>
</evidence>
<dbReference type="CDD" id="cd16936">
    <property type="entry name" value="HATPase_RsbW-like"/>
    <property type="match status" value="1"/>
</dbReference>
<dbReference type="Proteomes" id="UP000319769">
    <property type="component" value="Unassembled WGS sequence"/>
</dbReference>
<comment type="caution">
    <text evidence="2">The sequence shown here is derived from an EMBL/GenBank/DDBJ whole genome shotgun (WGS) entry which is preliminary data.</text>
</comment>
<reference evidence="2" key="1">
    <citation type="submission" date="2019-09" db="EMBL/GenBank/DDBJ databases">
        <authorList>
            <person name="Teo W.F.A."/>
            <person name="Duangmal K."/>
        </authorList>
    </citation>
    <scope>NUCLEOTIDE SEQUENCE [LARGE SCALE GENOMIC DNA]</scope>
    <source>
        <strain evidence="2">K81G1</strain>
    </source>
</reference>
<accession>A0A5N0UUH4</accession>
<protein>
    <recommendedName>
        <fullName evidence="1">STAS domain-containing protein</fullName>
    </recommendedName>
</protein>
<dbReference type="CDD" id="cd07043">
    <property type="entry name" value="STAS_anti-anti-sigma_factors"/>
    <property type="match status" value="1"/>
</dbReference>
<sequence length="259" mass="28421">MSGRQHITSAHTTVSQCFVVTVAGVLDTVSYRELRDTLIKLAVEEPRALVVDIDSLEVGNSAALSVFSAASLRISEWPNLPLLLVATNPVRRGELDASTVRRFVRVYDSATSAIAALDEAPPRRRSVMRYPPVAASSHLARKFVRTTTEQWHIGHLAQDAACIASELVENAFRHADTEFEVRLELRRGLLTVAVRDGVTTPAVLRQRADGLPDGYGLHIVADLSRSWGCMPDVRGGKVVWAVLASAPDWFTRHPAWPTP</sequence>
<evidence type="ECO:0000313" key="2">
    <source>
        <dbReference type="EMBL" id="KAA9153896.1"/>
    </source>
</evidence>
<dbReference type="InterPro" id="IPR036890">
    <property type="entry name" value="HATPase_C_sf"/>
</dbReference>
<dbReference type="SUPFAM" id="SSF52091">
    <property type="entry name" value="SpoIIaa-like"/>
    <property type="match status" value="1"/>
</dbReference>
<gene>
    <name evidence="2" type="ORF">FPZ12_033480</name>
</gene>
<dbReference type="SUPFAM" id="SSF55874">
    <property type="entry name" value="ATPase domain of HSP90 chaperone/DNA topoisomerase II/histidine kinase"/>
    <property type="match status" value="1"/>
</dbReference>
<dbReference type="PROSITE" id="PS50801">
    <property type="entry name" value="STAS"/>
    <property type="match status" value="1"/>
</dbReference>
<evidence type="ECO:0000259" key="1">
    <source>
        <dbReference type="PROSITE" id="PS50801"/>
    </source>
</evidence>
<dbReference type="Gene3D" id="3.30.565.10">
    <property type="entry name" value="Histidine kinase-like ATPase, C-terminal domain"/>
    <property type="match status" value="1"/>
</dbReference>
<dbReference type="PANTHER" id="PTHR35526:SF3">
    <property type="entry name" value="ANTI-SIGMA-F FACTOR RSBW"/>
    <property type="match status" value="1"/>
</dbReference>
<organism evidence="2 3">
    <name type="scientific">Amycolatopsis acidicola</name>
    <dbReference type="NCBI Taxonomy" id="2596893"/>
    <lineage>
        <taxon>Bacteria</taxon>
        <taxon>Bacillati</taxon>
        <taxon>Actinomycetota</taxon>
        <taxon>Actinomycetes</taxon>
        <taxon>Pseudonocardiales</taxon>
        <taxon>Pseudonocardiaceae</taxon>
        <taxon>Amycolatopsis</taxon>
    </lineage>
</organism>
<proteinExistence type="predicted"/>
<feature type="domain" description="STAS" evidence="1">
    <location>
        <begin position="19"/>
        <end position="117"/>
    </location>
</feature>
<dbReference type="OrthoDB" id="4327509at2"/>